<dbReference type="InterPro" id="IPR028146">
    <property type="entry name" value="PRKCSH_N"/>
</dbReference>
<dbReference type="EMBL" id="JAXOVC010000015">
    <property type="protein sequence ID" value="KAK4493928.1"/>
    <property type="molecule type" value="Genomic_DNA"/>
</dbReference>
<dbReference type="Gene3D" id="2.70.130.10">
    <property type="entry name" value="Mannose-6-phosphate receptor binding domain"/>
    <property type="match status" value="1"/>
</dbReference>
<feature type="domain" description="MRH" evidence="8">
    <location>
        <begin position="434"/>
        <end position="548"/>
    </location>
</feature>
<keyword evidence="4" id="KW-1015">Disulfide bond</keyword>
<feature type="coiled-coil region" evidence="5">
    <location>
        <begin position="165"/>
        <end position="217"/>
    </location>
</feature>
<evidence type="ECO:0000256" key="7">
    <source>
        <dbReference type="SAM" id="SignalP"/>
    </source>
</evidence>
<evidence type="ECO:0000259" key="8">
    <source>
        <dbReference type="PROSITE" id="PS51914"/>
    </source>
</evidence>
<dbReference type="Pfam" id="PF13015">
    <property type="entry name" value="PRKCSH_1"/>
    <property type="match status" value="1"/>
</dbReference>
<evidence type="ECO:0000256" key="5">
    <source>
        <dbReference type="SAM" id="Coils"/>
    </source>
</evidence>
<dbReference type="Proteomes" id="UP001305779">
    <property type="component" value="Unassembled WGS sequence"/>
</dbReference>
<organism evidence="9 10">
    <name type="scientific">Zasmidium cellare</name>
    <name type="common">Wine cellar mold</name>
    <name type="synonym">Racodium cellare</name>
    <dbReference type="NCBI Taxonomy" id="395010"/>
    <lineage>
        <taxon>Eukaryota</taxon>
        <taxon>Fungi</taxon>
        <taxon>Dikarya</taxon>
        <taxon>Ascomycota</taxon>
        <taxon>Pezizomycotina</taxon>
        <taxon>Dothideomycetes</taxon>
        <taxon>Dothideomycetidae</taxon>
        <taxon>Mycosphaerellales</taxon>
        <taxon>Mycosphaerellaceae</taxon>
        <taxon>Zasmidium</taxon>
    </lineage>
</organism>
<evidence type="ECO:0000256" key="1">
    <source>
        <dbReference type="ARBA" id="ARBA00022387"/>
    </source>
</evidence>
<keyword evidence="2 7" id="KW-0732">Signal</keyword>
<dbReference type="InterPro" id="IPR044865">
    <property type="entry name" value="MRH_dom"/>
</dbReference>
<reference evidence="9 10" key="1">
    <citation type="journal article" date="2023" name="G3 (Bethesda)">
        <title>A chromosome-level genome assembly of Zasmidium syzygii isolated from banana leaves.</title>
        <authorList>
            <person name="van Westerhoven A.C."/>
            <person name="Mehrabi R."/>
            <person name="Talebi R."/>
            <person name="Steentjes M.B.F."/>
            <person name="Corcolon B."/>
            <person name="Chong P.A."/>
            <person name="Kema G.H.J."/>
            <person name="Seidl M.F."/>
        </authorList>
    </citation>
    <scope>NUCLEOTIDE SEQUENCE [LARGE SCALE GENOMIC DNA]</scope>
    <source>
        <strain evidence="9 10">P124</strain>
    </source>
</reference>
<sequence>MKRVVAALVALEYAAQATAASRPRGVGPEFAKFYEGSNTFTCISNPKVNIPFSRVNDDYCDCPDGSDEPGTAACAHLSPLSPHTPADSAASSSVNTTAALPGFYCKNKGHIPSYVPFTNVNDGICDYELCCDGSEEWEGIVKCKDRCDEIGKEWRKHDEARQKAAGNALRKRNELVKEAARLRQQVKDRIQTLGTEIQGSELKVKDLEKELSETQRKEAGKVVSSSGGSKGGKLGQLVEIGRRRTDELRTQLTSVRGDLLASRSRLEKLEEVLSKFHEEYNPNFNDEGVKRAVKAWEDYIASYGVGSTPNSANERDLEEILKEDKENGLDWDNYSEEEEDETAVLYSFTNYLPPTLRDWVDSKLRDLRQTLIDNGILASSPSGSANESKKVTDARNRLDTAKKDLEDHRNNLKDSTEDLGKDFGPDDVFRALKGVCVETDSGEYTYELCFLEKTNQKPKKGGGHTNMGTFTRIEKIVVDEELPSNGKGLGSGERYAMKHENGQHCWNGPNRSTTVILACSEENEIWKIFEEEKCVYRMEVGTPAVCERRKSNGGDSKGKDEL</sequence>
<evidence type="ECO:0000256" key="6">
    <source>
        <dbReference type="SAM" id="MobiDB-lite"/>
    </source>
</evidence>
<dbReference type="InterPro" id="IPR036607">
    <property type="entry name" value="PRKCSH"/>
</dbReference>
<dbReference type="PROSITE" id="PS51914">
    <property type="entry name" value="MRH"/>
    <property type="match status" value="1"/>
</dbReference>
<dbReference type="SUPFAM" id="SSF57424">
    <property type="entry name" value="LDL receptor-like module"/>
    <property type="match status" value="1"/>
</dbReference>
<dbReference type="Pfam" id="PF12999">
    <property type="entry name" value="PRKCSH-like"/>
    <property type="match status" value="2"/>
</dbReference>
<evidence type="ECO:0000313" key="10">
    <source>
        <dbReference type="Proteomes" id="UP001305779"/>
    </source>
</evidence>
<keyword evidence="3" id="KW-0256">Endoplasmic reticulum</keyword>
<dbReference type="InterPro" id="IPR009011">
    <property type="entry name" value="Man6P_isomerase_rcpt-bd_dom_sf"/>
</dbReference>
<protein>
    <recommendedName>
        <fullName evidence="1">Glucosidase 2 subunit beta</fullName>
    </recommendedName>
</protein>
<proteinExistence type="predicted"/>
<dbReference type="InterPro" id="IPR039794">
    <property type="entry name" value="Gtb1-like"/>
</dbReference>
<feature type="signal peptide" evidence="7">
    <location>
        <begin position="1"/>
        <end position="20"/>
    </location>
</feature>
<evidence type="ECO:0000256" key="3">
    <source>
        <dbReference type="ARBA" id="ARBA00022824"/>
    </source>
</evidence>
<dbReference type="PANTHER" id="PTHR12630">
    <property type="entry name" value="N-LINKED OLIGOSACCHARIDE PROCESSING"/>
    <property type="match status" value="1"/>
</dbReference>
<gene>
    <name evidence="9" type="ORF">PRZ48_015114</name>
</gene>
<dbReference type="InterPro" id="IPR036055">
    <property type="entry name" value="LDL_receptor-like_sf"/>
</dbReference>
<feature type="chain" id="PRO_5047010111" description="Glucosidase 2 subunit beta" evidence="7">
    <location>
        <begin position="21"/>
        <end position="562"/>
    </location>
</feature>
<keyword evidence="10" id="KW-1185">Reference proteome</keyword>
<evidence type="ECO:0000256" key="4">
    <source>
        <dbReference type="ARBA" id="ARBA00023157"/>
    </source>
</evidence>
<dbReference type="SUPFAM" id="SSF50911">
    <property type="entry name" value="Mannose 6-phosphate receptor domain"/>
    <property type="match status" value="1"/>
</dbReference>
<feature type="compositionally biased region" description="Basic and acidic residues" evidence="6">
    <location>
        <begin position="387"/>
        <end position="419"/>
    </location>
</feature>
<feature type="compositionally biased region" description="Polar residues" evidence="6">
    <location>
        <begin position="377"/>
        <end position="386"/>
    </location>
</feature>
<feature type="region of interest" description="Disordered" evidence="6">
    <location>
        <begin position="377"/>
        <end position="419"/>
    </location>
</feature>
<keyword evidence="5" id="KW-0175">Coiled coil</keyword>
<evidence type="ECO:0000256" key="2">
    <source>
        <dbReference type="ARBA" id="ARBA00022729"/>
    </source>
</evidence>
<accession>A0ABR0DY67</accession>
<comment type="caution">
    <text evidence="9">The sequence shown here is derived from an EMBL/GenBank/DDBJ whole genome shotgun (WGS) entry which is preliminary data.</text>
</comment>
<dbReference type="PANTHER" id="PTHR12630:SF1">
    <property type="entry name" value="GLUCOSIDASE 2 SUBUNIT BETA"/>
    <property type="match status" value="1"/>
</dbReference>
<evidence type="ECO:0000313" key="9">
    <source>
        <dbReference type="EMBL" id="KAK4493928.1"/>
    </source>
</evidence>
<name>A0ABR0DY67_ZASCE</name>